<proteinExistence type="predicted"/>
<dbReference type="EMBL" id="BK032669">
    <property type="protein sequence ID" value="DAF54005.1"/>
    <property type="molecule type" value="Genomic_DNA"/>
</dbReference>
<name>A0A8S5SSI7_9CAUD</name>
<evidence type="ECO:0000313" key="1">
    <source>
        <dbReference type="EMBL" id="DAF54005.1"/>
    </source>
</evidence>
<reference evidence="1" key="1">
    <citation type="journal article" date="2021" name="Proc. Natl. Acad. Sci. U.S.A.">
        <title>A Catalog of Tens of Thousands of Viruses from Human Metagenomes Reveals Hidden Associations with Chronic Diseases.</title>
        <authorList>
            <person name="Tisza M.J."/>
            <person name="Buck C.B."/>
        </authorList>
    </citation>
    <scope>NUCLEOTIDE SEQUENCE</scope>
    <source>
        <strain evidence="1">CtFgp7</strain>
    </source>
</reference>
<sequence>MASVVGICNRALSKIGDEIGITSIDDDLKPARYCKLLYADTRDYVLRSYPWRFALKLWRLAPIEEKPTFGFENAFQIPAECLSVWRPENPKDNYGVYGRTIHADGDVFGFIGCARIEDPSLFDPMFADALSLRLAYELVPALAGDMNLKNFLMQEYELRVKEARRASAIESPRATFAMNPNYITAHFAG</sequence>
<accession>A0A8S5SSI7</accession>
<protein>
    <submittedName>
        <fullName evidence="1">Tail tubular protein</fullName>
    </submittedName>
</protein>
<organism evidence="1">
    <name type="scientific">Siphoviridae sp. ctFgp7</name>
    <dbReference type="NCBI Taxonomy" id="2827821"/>
    <lineage>
        <taxon>Viruses</taxon>
        <taxon>Duplodnaviria</taxon>
        <taxon>Heunggongvirae</taxon>
        <taxon>Uroviricota</taxon>
        <taxon>Caudoviricetes</taxon>
    </lineage>
</organism>